<keyword evidence="7" id="KW-0732">Signal</keyword>
<protein>
    <submittedName>
        <fullName evidence="9">Outer membrane receptor for ferrienterochelin and colicins</fullName>
    </submittedName>
</protein>
<dbReference type="Proteomes" id="UP000031518">
    <property type="component" value="Unassembled WGS sequence"/>
</dbReference>
<sequence length="1127" mass="124765" precursor="true">MRSLIFLSLILCSMAALPAFGQSNYAVLSGSVFDPQQQVIAGASVQLVSQSTGTRREVTTNEQGMFQITGLLPGDYTLTVKATGFAPLVQNLRLEVGQQMTLELKLNLASVSTTVDVQAQIEVLRTNDASVGEVVEPTAISNLPLNGRLLTDLVLLVPGAHAGHGAQAGNANPLYWRPGQRAALTISGNRPNANYYLLDGSTNTDPTFNTPNFMPSPDAVQEFKVQTGSYSAEMGGAGGGQINIVTRTGTNEFHGTIYNFLRNDALDARTFNEMEGAKHLVRNNFGGSLGGPILRNRTFFFANYEGLRHTRAITQILTVPTEEEIMGDFSMSGTTIYNPFTTRPNPNFDPTKPVSPNNPQIIRDPFPNNVIPPELIDPAAALFLRKYVPRPNLEMGMCNMAMTMMGAPMVVGQGMDCNNYLDVRNERHHNDQGTFRIDHTFNQGDTLFFRYSFGKERGFTPEGLPGFGAFHDNLSQHGNIAWNHIFNPNMVNMAAIAISRLAMHRYSENSDKNDIVSELGIRGVGFGGPGAWGAPYFQVQGYTPMGDQYLATPTRAWDTLLELRDLLSWQKGRHSLKFGGSFRYYIWPMWGFFQNRGYYQFTSGFTTRTGTNDGTGSALASFLLGLPVVKQRQAGIPQMQLRQWYADAFIQDSFQLTRNTTLQLGLRYEYMSPLRDIRYTNSNLIFRDGQLMAFIGGQQGYPKGLLYPNKLNFAPRVGLSHHSPRYGFVVHAAFGIFFTPVDMNTWCNQRHNVPYVFPETQQSDNFIPSAALIASHFNFADPVLGQTVVSFAAFEPHAPAQYIQQWSLSVEKSLSSTTTLELGYLGSHGVHLQRAHLINNAPPGPGPIGPRRPYKTISFVPGTVIPDNVKVVSTTFPVSSINLLENSAQSWYNAGYVNVRRRYARGLTFLTNYTWSKNLSDAPDFRSPMSESPLPQNNSNLAAEKGPACDIRHRFALSLVYDIPAWGRSGWLQTLAREWRISAIYQAQTGYPFTISVFGDTANAGTLLGDNPIRANYTGQPVFGPGTRTADRWFNPDAFTTPPAYTFGNVGRNSVYGPGLQTLDLALQRDFNLTEKLRLQFRAELFNALNHTNLGTPNRFVNTPQFGTITEAATPGREVQLSLRVSF</sequence>
<evidence type="ECO:0000256" key="1">
    <source>
        <dbReference type="ARBA" id="ARBA00004571"/>
    </source>
</evidence>
<dbReference type="AlphaFoldDB" id="A0A0B6WXD1"/>
<evidence type="ECO:0000256" key="7">
    <source>
        <dbReference type="SAM" id="SignalP"/>
    </source>
</evidence>
<dbReference type="GO" id="GO:0044718">
    <property type="term" value="P:siderophore transmembrane transport"/>
    <property type="evidence" value="ECO:0007669"/>
    <property type="project" value="TreeGrafter"/>
</dbReference>
<dbReference type="EMBL" id="CBXV010000007">
    <property type="protein sequence ID" value="CDM65938.1"/>
    <property type="molecule type" value="Genomic_DNA"/>
</dbReference>
<evidence type="ECO:0000256" key="5">
    <source>
        <dbReference type="ARBA" id="ARBA00023136"/>
    </source>
</evidence>
<keyword evidence="10" id="KW-1185">Reference proteome</keyword>
<keyword evidence="4" id="KW-0812">Transmembrane</keyword>
<feature type="signal peptide" evidence="7">
    <location>
        <begin position="1"/>
        <end position="21"/>
    </location>
</feature>
<keyword evidence="6" id="KW-0998">Cell outer membrane</keyword>
<dbReference type="InterPro" id="IPR013784">
    <property type="entry name" value="Carb-bd-like_fold"/>
</dbReference>
<keyword evidence="5" id="KW-0472">Membrane</keyword>
<evidence type="ECO:0000256" key="2">
    <source>
        <dbReference type="ARBA" id="ARBA00022448"/>
    </source>
</evidence>
<keyword evidence="3" id="KW-1134">Transmembrane beta strand</keyword>
<proteinExistence type="predicted"/>
<evidence type="ECO:0000313" key="10">
    <source>
        <dbReference type="Proteomes" id="UP000031518"/>
    </source>
</evidence>
<dbReference type="PANTHER" id="PTHR30069">
    <property type="entry name" value="TONB-DEPENDENT OUTER MEMBRANE RECEPTOR"/>
    <property type="match status" value="1"/>
</dbReference>
<evidence type="ECO:0000256" key="4">
    <source>
        <dbReference type="ARBA" id="ARBA00022692"/>
    </source>
</evidence>
<feature type="chain" id="PRO_5002123038" evidence="7">
    <location>
        <begin position="22"/>
        <end position="1127"/>
    </location>
</feature>
<dbReference type="InterPro" id="IPR037066">
    <property type="entry name" value="Plug_dom_sf"/>
</dbReference>
<gene>
    <name evidence="9" type="ORF">PYK22_01947</name>
</gene>
<dbReference type="InterPro" id="IPR057601">
    <property type="entry name" value="Oar-like_b-barrel"/>
</dbReference>
<dbReference type="OrthoDB" id="97893at2"/>
<keyword evidence="2" id="KW-0813">Transport</keyword>
<evidence type="ECO:0000259" key="8">
    <source>
        <dbReference type="Pfam" id="PF25183"/>
    </source>
</evidence>
<dbReference type="SUPFAM" id="SSF49452">
    <property type="entry name" value="Starch-binding domain-like"/>
    <property type="match status" value="1"/>
</dbReference>
<dbReference type="STRING" id="454194.PYK22_01947"/>
<accession>A0A0B6WXD1</accession>
<dbReference type="InterPro" id="IPR039426">
    <property type="entry name" value="TonB-dep_rcpt-like"/>
</dbReference>
<organism evidence="9 10">
    <name type="scientific">Pyrinomonas methylaliphatogenes</name>
    <dbReference type="NCBI Taxonomy" id="454194"/>
    <lineage>
        <taxon>Bacteria</taxon>
        <taxon>Pseudomonadati</taxon>
        <taxon>Acidobacteriota</taxon>
        <taxon>Blastocatellia</taxon>
        <taxon>Blastocatellales</taxon>
        <taxon>Pyrinomonadaceae</taxon>
        <taxon>Pyrinomonas</taxon>
    </lineage>
</organism>
<dbReference type="RefSeq" id="WP_041976715.1">
    <property type="nucleotide sequence ID" value="NZ_CBXV010000007.1"/>
</dbReference>
<dbReference type="Gene3D" id="2.40.170.20">
    <property type="entry name" value="TonB-dependent receptor, beta-barrel domain"/>
    <property type="match status" value="1"/>
</dbReference>
<reference evidence="9 10" key="1">
    <citation type="submission" date="2013-12" db="EMBL/GenBank/DDBJ databases">
        <authorList>
            <person name="Stott M."/>
        </authorList>
    </citation>
    <scope>NUCLEOTIDE SEQUENCE [LARGE SCALE GENOMIC DNA]</scope>
    <source>
        <strain evidence="9 10">K22</strain>
    </source>
</reference>
<dbReference type="GO" id="GO:0030246">
    <property type="term" value="F:carbohydrate binding"/>
    <property type="evidence" value="ECO:0007669"/>
    <property type="project" value="InterPro"/>
</dbReference>
<dbReference type="Pfam" id="PF25183">
    <property type="entry name" value="OMP_b-brl_4"/>
    <property type="match status" value="1"/>
</dbReference>
<dbReference type="PANTHER" id="PTHR30069:SF46">
    <property type="entry name" value="OAR PROTEIN"/>
    <property type="match status" value="1"/>
</dbReference>
<keyword evidence="9" id="KW-0675">Receptor</keyword>
<name>A0A0B6WXD1_9BACT</name>
<feature type="domain" description="TonB-dependent transporter Oar-like beta-barrel" evidence="8">
    <location>
        <begin position="245"/>
        <end position="1120"/>
    </location>
</feature>
<dbReference type="Gene3D" id="2.60.40.1120">
    <property type="entry name" value="Carboxypeptidase-like, regulatory domain"/>
    <property type="match status" value="1"/>
</dbReference>
<dbReference type="Gene3D" id="2.170.130.10">
    <property type="entry name" value="TonB-dependent receptor, plug domain"/>
    <property type="match status" value="1"/>
</dbReference>
<dbReference type="Pfam" id="PF13620">
    <property type="entry name" value="CarboxypepD_reg"/>
    <property type="match status" value="1"/>
</dbReference>
<comment type="subcellular location">
    <subcellularLocation>
        <location evidence="1">Cell outer membrane</location>
        <topology evidence="1">Multi-pass membrane protein</topology>
    </subcellularLocation>
</comment>
<evidence type="ECO:0000256" key="6">
    <source>
        <dbReference type="ARBA" id="ARBA00023237"/>
    </source>
</evidence>
<evidence type="ECO:0000313" key="9">
    <source>
        <dbReference type="EMBL" id="CDM65938.1"/>
    </source>
</evidence>
<reference evidence="9 10" key="2">
    <citation type="submission" date="2015-01" db="EMBL/GenBank/DDBJ databases">
        <title>Complete genome sequence of Pyrinomonas methylaliphatogenes type strain K22T.</title>
        <authorList>
            <person name="Lee K.C.Y."/>
            <person name="Power J.F."/>
            <person name="Dunfield P.F."/>
            <person name="Morgan X.C."/>
            <person name="Huttenhower C."/>
            <person name="Stott M.B."/>
        </authorList>
    </citation>
    <scope>NUCLEOTIDE SEQUENCE [LARGE SCALE GENOMIC DNA]</scope>
    <source>
        <strain evidence="9 10">K22</strain>
    </source>
</reference>
<evidence type="ECO:0000256" key="3">
    <source>
        <dbReference type="ARBA" id="ARBA00022452"/>
    </source>
</evidence>
<dbReference type="InterPro" id="IPR036942">
    <property type="entry name" value="Beta-barrel_TonB_sf"/>
</dbReference>
<dbReference type="GO" id="GO:0009279">
    <property type="term" value="C:cell outer membrane"/>
    <property type="evidence" value="ECO:0007669"/>
    <property type="project" value="UniProtKB-SubCell"/>
</dbReference>
<dbReference type="GO" id="GO:0015344">
    <property type="term" value="F:siderophore uptake transmembrane transporter activity"/>
    <property type="evidence" value="ECO:0007669"/>
    <property type="project" value="TreeGrafter"/>
</dbReference>
<dbReference type="SUPFAM" id="SSF56935">
    <property type="entry name" value="Porins"/>
    <property type="match status" value="1"/>
</dbReference>